<evidence type="ECO:0000313" key="3">
    <source>
        <dbReference type="EMBL" id="KNC98276.1"/>
    </source>
</evidence>
<protein>
    <recommendedName>
        <fullName evidence="2">Ciliogenesis-associated TTC17-interacting protein N-terminal domain-containing protein</fullName>
    </recommendedName>
</protein>
<gene>
    <name evidence="3" type="ORF">SPPG_06673</name>
</gene>
<dbReference type="InterPro" id="IPR048777">
    <property type="entry name" value="CATIP_N"/>
</dbReference>
<dbReference type="AlphaFoldDB" id="A0A0L0HBG4"/>
<feature type="region of interest" description="Disordered" evidence="1">
    <location>
        <begin position="228"/>
        <end position="247"/>
    </location>
</feature>
<dbReference type="Pfam" id="PF21772">
    <property type="entry name" value="CATIP_N"/>
    <property type="match status" value="1"/>
</dbReference>
<dbReference type="OMA" id="FAMEYFA"/>
<dbReference type="RefSeq" id="XP_016606316.1">
    <property type="nucleotide sequence ID" value="XM_016754876.1"/>
</dbReference>
<dbReference type="InterPro" id="IPR047501">
    <property type="entry name" value="DD_CATIP"/>
</dbReference>
<dbReference type="InParanoid" id="A0A0L0HBG4"/>
<dbReference type="STRING" id="645134.A0A0L0HBG4"/>
<keyword evidence="4" id="KW-1185">Reference proteome</keyword>
<dbReference type="VEuPathDB" id="FungiDB:SPPG_06673"/>
<evidence type="ECO:0000259" key="2">
    <source>
        <dbReference type="Pfam" id="PF21772"/>
    </source>
</evidence>
<accession>A0A0L0HBG4</accession>
<sequence>MENEQQYISDSSNTYNESVTYISSDLQADEDSLEFLDSLGTEINPLFFHKQELPIRSLASQSVAGHVSVELIEGSFRDTPCYFLSISSHFQPEPSVSYKQSVASYISPNMRTLMQSVYHVVEGPDGTTEKVQEMIFDDEDGQMIITESEGGVESQKFRIESNHARSLLTEGSVWVLTRILAHKPQPKPLPFFTLSQNTLEKTTYSIQSTHDAESIITVSPYIPPSISFDSLRSDTQSEEEAASTPKQNGDALACLFDPSCSKTIALTSTGACSCIRPHNSPYVIQVIEEARTSTQQKDDEPMQDPFATRDFGGNIELQSEYAERKRELKTFQEGYIAQQPDLGDIMADYLQLVLHRKPQDVYSFTIEYFSI</sequence>
<evidence type="ECO:0000256" key="1">
    <source>
        <dbReference type="SAM" id="MobiDB-lite"/>
    </source>
</evidence>
<dbReference type="CDD" id="cd22973">
    <property type="entry name" value="DD_CATIP"/>
    <property type="match status" value="1"/>
</dbReference>
<dbReference type="GeneID" id="27689963"/>
<dbReference type="eggNOG" id="ENOG502T7YU">
    <property type="taxonomic scope" value="Eukaryota"/>
</dbReference>
<proteinExistence type="predicted"/>
<dbReference type="EMBL" id="KQ257461">
    <property type="protein sequence ID" value="KNC98276.1"/>
    <property type="molecule type" value="Genomic_DNA"/>
</dbReference>
<dbReference type="Proteomes" id="UP000053201">
    <property type="component" value="Unassembled WGS sequence"/>
</dbReference>
<dbReference type="OrthoDB" id="6334211at2759"/>
<evidence type="ECO:0000313" key="4">
    <source>
        <dbReference type="Proteomes" id="UP000053201"/>
    </source>
</evidence>
<organism evidence="3 4">
    <name type="scientific">Spizellomyces punctatus (strain DAOM BR117)</name>
    <dbReference type="NCBI Taxonomy" id="645134"/>
    <lineage>
        <taxon>Eukaryota</taxon>
        <taxon>Fungi</taxon>
        <taxon>Fungi incertae sedis</taxon>
        <taxon>Chytridiomycota</taxon>
        <taxon>Chytridiomycota incertae sedis</taxon>
        <taxon>Chytridiomycetes</taxon>
        <taxon>Spizellomycetales</taxon>
        <taxon>Spizellomycetaceae</taxon>
        <taxon>Spizellomyces</taxon>
    </lineage>
</organism>
<reference evidence="3 4" key="1">
    <citation type="submission" date="2009-08" db="EMBL/GenBank/DDBJ databases">
        <title>The Genome Sequence of Spizellomyces punctatus strain DAOM BR117.</title>
        <authorList>
            <consortium name="The Broad Institute Genome Sequencing Platform"/>
            <person name="Russ C."/>
            <person name="Cuomo C."/>
            <person name="Shea T."/>
            <person name="Young S.K."/>
            <person name="Zeng Q."/>
            <person name="Koehrsen M."/>
            <person name="Haas B."/>
            <person name="Borodovsky M."/>
            <person name="Guigo R."/>
            <person name="Alvarado L."/>
            <person name="Berlin A."/>
            <person name="Bochicchio J."/>
            <person name="Borenstein D."/>
            <person name="Chapman S."/>
            <person name="Chen Z."/>
            <person name="Engels R."/>
            <person name="Freedman E."/>
            <person name="Gellesch M."/>
            <person name="Goldberg J."/>
            <person name="Griggs A."/>
            <person name="Gujja S."/>
            <person name="Heiman D."/>
            <person name="Hepburn T."/>
            <person name="Howarth C."/>
            <person name="Jen D."/>
            <person name="Larson L."/>
            <person name="Lewis B."/>
            <person name="Mehta T."/>
            <person name="Park D."/>
            <person name="Pearson M."/>
            <person name="Roberts A."/>
            <person name="Saif S."/>
            <person name="Shenoy N."/>
            <person name="Sisk P."/>
            <person name="Stolte C."/>
            <person name="Sykes S."/>
            <person name="Thomson T."/>
            <person name="Walk T."/>
            <person name="White J."/>
            <person name="Yandava C."/>
            <person name="Burger G."/>
            <person name="Gray M.W."/>
            <person name="Holland P.W.H."/>
            <person name="King N."/>
            <person name="Lang F.B.F."/>
            <person name="Roger A.J."/>
            <person name="Ruiz-Trillo I."/>
            <person name="Lander E."/>
            <person name="Nusbaum C."/>
        </authorList>
    </citation>
    <scope>NUCLEOTIDE SEQUENCE [LARGE SCALE GENOMIC DNA]</scope>
    <source>
        <strain evidence="3 4">DAOM BR117</strain>
    </source>
</reference>
<name>A0A0L0HBG4_SPIPD</name>
<feature type="domain" description="Ciliogenesis-associated TTC17-interacting protein N-terminal" evidence="2">
    <location>
        <begin position="32"/>
        <end position="205"/>
    </location>
</feature>
<dbReference type="SUPFAM" id="SSF47391">
    <property type="entry name" value="Dimerization-anchoring domain of cAMP-dependent PK regulatory subunit"/>
    <property type="match status" value="1"/>
</dbReference>